<keyword evidence="4" id="KW-1003">Cell membrane</keyword>
<evidence type="ECO:0000256" key="1">
    <source>
        <dbReference type="ARBA" id="ARBA00004429"/>
    </source>
</evidence>
<evidence type="ECO:0000256" key="5">
    <source>
        <dbReference type="ARBA" id="ARBA00022692"/>
    </source>
</evidence>
<dbReference type="GO" id="GO:0006865">
    <property type="term" value="P:amino acid transport"/>
    <property type="evidence" value="ECO:0007669"/>
    <property type="project" value="UniProtKB-KW"/>
</dbReference>
<evidence type="ECO:0000256" key="9">
    <source>
        <dbReference type="RuleBase" id="RU363032"/>
    </source>
</evidence>
<dbReference type="CDD" id="cd06261">
    <property type="entry name" value="TM_PBP2"/>
    <property type="match status" value="1"/>
</dbReference>
<keyword evidence="5 9" id="KW-0812">Transmembrane</keyword>
<dbReference type="Proteomes" id="UP000321058">
    <property type="component" value="Unassembled WGS sequence"/>
</dbReference>
<dbReference type="Pfam" id="PF00528">
    <property type="entry name" value="BPD_transp_1"/>
    <property type="match status" value="1"/>
</dbReference>
<dbReference type="PANTHER" id="PTHR30614">
    <property type="entry name" value="MEMBRANE COMPONENT OF AMINO ACID ABC TRANSPORTER"/>
    <property type="match status" value="1"/>
</dbReference>
<evidence type="ECO:0000256" key="7">
    <source>
        <dbReference type="ARBA" id="ARBA00022989"/>
    </source>
</evidence>
<comment type="similarity">
    <text evidence="2">Belongs to the binding-protein-dependent transport system permease family. HisMQ subfamily.</text>
</comment>
<sequence>MSTHMRQVGFGAAFLAVAILVVALAASDAGREAVYLLSKPTNWQVGFAIVPHAPSDPYWWTLGVGALNSIVLAAICLVTSSAIGCAVAVLRLSANPLWAGYAAAYVQLFRNVPLILQALFWFALISHLPAPRRAIEIGGVAFLSNRGIFIPVPTGLGWLMLAAAFVAAIFCVLQWRRRSIALAAVGALGLAIIAGLAVERMSALVSMPVLRGFNFQGGLRIQSELLAIALGISLFGGAYIAEIVRGGFLTVPRGVLEAAQSFGLSPWAIFVKVRAPLALRSVILPLGSQYTTILKLTALGLAVGYADLFSVTILAINHSGQTIPLILIMTACFAGLNLLIVAVMNLANRRLAIPGYQV</sequence>
<feature type="transmembrane region" description="Helical" evidence="9">
    <location>
        <begin position="66"/>
        <end position="90"/>
    </location>
</feature>
<name>A0A512NC96_9HYPH</name>
<feature type="domain" description="ABC transmembrane type-1" evidence="10">
    <location>
        <begin position="66"/>
        <end position="344"/>
    </location>
</feature>
<feature type="transmembrane region" description="Helical" evidence="9">
    <location>
        <begin position="111"/>
        <end position="128"/>
    </location>
</feature>
<dbReference type="GO" id="GO:0043190">
    <property type="term" value="C:ATP-binding cassette (ABC) transporter complex"/>
    <property type="evidence" value="ECO:0007669"/>
    <property type="project" value="InterPro"/>
</dbReference>
<proteinExistence type="inferred from homology"/>
<keyword evidence="6" id="KW-0029">Amino-acid transport</keyword>
<dbReference type="InterPro" id="IPR035906">
    <property type="entry name" value="MetI-like_sf"/>
</dbReference>
<evidence type="ECO:0000313" key="12">
    <source>
        <dbReference type="Proteomes" id="UP000321058"/>
    </source>
</evidence>
<dbReference type="PANTHER" id="PTHR30614:SF37">
    <property type="entry name" value="AMINO-ACID ABC TRANSPORTER PERMEASE PROTEIN YHDX-RELATED"/>
    <property type="match status" value="1"/>
</dbReference>
<dbReference type="InterPro" id="IPR010065">
    <property type="entry name" value="AA_ABC_transptr_permease_3TM"/>
</dbReference>
<organism evidence="11 12">
    <name type="scientific">Reyranella soli</name>
    <dbReference type="NCBI Taxonomy" id="1230389"/>
    <lineage>
        <taxon>Bacteria</taxon>
        <taxon>Pseudomonadati</taxon>
        <taxon>Pseudomonadota</taxon>
        <taxon>Alphaproteobacteria</taxon>
        <taxon>Hyphomicrobiales</taxon>
        <taxon>Reyranellaceae</taxon>
        <taxon>Reyranella</taxon>
    </lineage>
</organism>
<feature type="transmembrane region" description="Helical" evidence="9">
    <location>
        <begin position="322"/>
        <end position="347"/>
    </location>
</feature>
<keyword evidence="7 9" id="KW-1133">Transmembrane helix</keyword>
<feature type="transmembrane region" description="Helical" evidence="9">
    <location>
        <begin position="225"/>
        <end position="244"/>
    </location>
</feature>
<feature type="transmembrane region" description="Helical" evidence="9">
    <location>
        <begin position="148"/>
        <end position="173"/>
    </location>
</feature>
<comment type="caution">
    <text evidence="11">The sequence shown here is derived from an EMBL/GenBank/DDBJ whole genome shotgun (WGS) entry which is preliminary data.</text>
</comment>
<feature type="transmembrane region" description="Helical" evidence="9">
    <location>
        <begin position="180"/>
        <end position="198"/>
    </location>
</feature>
<accession>A0A512NC96</accession>
<evidence type="ECO:0000313" key="11">
    <source>
        <dbReference type="EMBL" id="GEP56576.1"/>
    </source>
</evidence>
<evidence type="ECO:0000256" key="8">
    <source>
        <dbReference type="ARBA" id="ARBA00023136"/>
    </source>
</evidence>
<dbReference type="InterPro" id="IPR043429">
    <property type="entry name" value="ArtM/GltK/GlnP/TcyL/YhdX-like"/>
</dbReference>
<dbReference type="SUPFAM" id="SSF161098">
    <property type="entry name" value="MetI-like"/>
    <property type="match status" value="2"/>
</dbReference>
<dbReference type="NCBIfam" id="TIGR01726">
    <property type="entry name" value="HEQRo_perm_3TM"/>
    <property type="match status" value="1"/>
</dbReference>
<gene>
    <name evidence="11" type="ORF">RSO01_37420</name>
</gene>
<evidence type="ECO:0000256" key="6">
    <source>
        <dbReference type="ARBA" id="ARBA00022970"/>
    </source>
</evidence>
<keyword evidence="8 9" id="KW-0472">Membrane</keyword>
<reference evidence="11 12" key="1">
    <citation type="submission" date="2019-07" db="EMBL/GenBank/DDBJ databases">
        <title>Whole genome shotgun sequence of Reyranella soli NBRC 108950.</title>
        <authorList>
            <person name="Hosoyama A."/>
            <person name="Uohara A."/>
            <person name="Ohji S."/>
            <person name="Ichikawa N."/>
        </authorList>
    </citation>
    <scope>NUCLEOTIDE SEQUENCE [LARGE SCALE GENOMIC DNA]</scope>
    <source>
        <strain evidence="11 12">NBRC 108950</strain>
    </source>
</reference>
<dbReference type="EMBL" id="BKAJ01000067">
    <property type="protein sequence ID" value="GEP56576.1"/>
    <property type="molecule type" value="Genomic_DNA"/>
</dbReference>
<evidence type="ECO:0000256" key="4">
    <source>
        <dbReference type="ARBA" id="ARBA00022475"/>
    </source>
</evidence>
<evidence type="ECO:0000256" key="2">
    <source>
        <dbReference type="ARBA" id="ARBA00010072"/>
    </source>
</evidence>
<keyword evidence="12" id="KW-1185">Reference proteome</keyword>
<dbReference type="InterPro" id="IPR000515">
    <property type="entry name" value="MetI-like"/>
</dbReference>
<protein>
    <submittedName>
        <fullName evidence="11">ABC transporter permease</fullName>
    </submittedName>
</protein>
<dbReference type="AlphaFoldDB" id="A0A512NC96"/>
<evidence type="ECO:0000259" key="10">
    <source>
        <dbReference type="PROSITE" id="PS50928"/>
    </source>
</evidence>
<dbReference type="PROSITE" id="PS50928">
    <property type="entry name" value="ABC_TM1"/>
    <property type="match status" value="1"/>
</dbReference>
<comment type="subcellular location">
    <subcellularLocation>
        <location evidence="1">Cell inner membrane</location>
        <topology evidence="1">Multi-pass membrane protein</topology>
    </subcellularLocation>
    <subcellularLocation>
        <location evidence="9">Cell membrane</location>
        <topology evidence="9">Multi-pass membrane protein</topology>
    </subcellularLocation>
</comment>
<dbReference type="Gene3D" id="1.10.3720.10">
    <property type="entry name" value="MetI-like"/>
    <property type="match status" value="1"/>
</dbReference>
<keyword evidence="3 9" id="KW-0813">Transport</keyword>
<evidence type="ECO:0000256" key="3">
    <source>
        <dbReference type="ARBA" id="ARBA00022448"/>
    </source>
</evidence>
<feature type="transmembrane region" description="Helical" evidence="9">
    <location>
        <begin position="296"/>
        <end position="316"/>
    </location>
</feature>
<dbReference type="GO" id="GO:0022857">
    <property type="term" value="F:transmembrane transporter activity"/>
    <property type="evidence" value="ECO:0007669"/>
    <property type="project" value="InterPro"/>
</dbReference>